<proteinExistence type="predicted"/>
<dbReference type="Proteomes" id="UP001055439">
    <property type="component" value="Chromosome 5"/>
</dbReference>
<protein>
    <submittedName>
        <fullName evidence="2">Uncharacterized protein</fullName>
    </submittedName>
</protein>
<reference evidence="2" key="1">
    <citation type="submission" date="2022-05" db="EMBL/GenBank/DDBJ databases">
        <title>The Musa troglodytarum L. genome provides insights into the mechanism of non-climacteric behaviour and enrichment of carotenoids.</title>
        <authorList>
            <person name="Wang J."/>
        </authorList>
    </citation>
    <scope>NUCLEOTIDE SEQUENCE</scope>
    <source>
        <tissue evidence="2">Leaf</tissue>
    </source>
</reference>
<sequence>MEGRRGTQDVGFVGRGGRRWLDLYGGSWNGCGRSMPCASRLRFDWMQERDCSGGEPSGVDFDHPAFSRDPVHLSDLTKINSRRSSRKGAVREASRASFVNGGRTPRRLTDARAPFADRLFFDGVGFLDQGGVMASLDYDVDDSHDATINQHLKLNASGGPDPKQENKRFHYGSATTRRVSAT</sequence>
<feature type="compositionally biased region" description="Polar residues" evidence="1">
    <location>
        <begin position="173"/>
        <end position="182"/>
    </location>
</feature>
<evidence type="ECO:0000313" key="2">
    <source>
        <dbReference type="EMBL" id="URE01412.1"/>
    </source>
</evidence>
<name>A0A9E7FUY0_9LILI</name>
<organism evidence="2 3">
    <name type="scientific">Musa troglodytarum</name>
    <name type="common">fe'i banana</name>
    <dbReference type="NCBI Taxonomy" id="320322"/>
    <lineage>
        <taxon>Eukaryota</taxon>
        <taxon>Viridiplantae</taxon>
        <taxon>Streptophyta</taxon>
        <taxon>Embryophyta</taxon>
        <taxon>Tracheophyta</taxon>
        <taxon>Spermatophyta</taxon>
        <taxon>Magnoliopsida</taxon>
        <taxon>Liliopsida</taxon>
        <taxon>Zingiberales</taxon>
        <taxon>Musaceae</taxon>
        <taxon>Musa</taxon>
    </lineage>
</organism>
<gene>
    <name evidence="2" type="ORF">MUK42_27653</name>
</gene>
<feature type="region of interest" description="Disordered" evidence="1">
    <location>
        <begin position="152"/>
        <end position="182"/>
    </location>
</feature>
<evidence type="ECO:0000313" key="3">
    <source>
        <dbReference type="Proteomes" id="UP001055439"/>
    </source>
</evidence>
<feature type="region of interest" description="Disordered" evidence="1">
    <location>
        <begin position="81"/>
        <end position="107"/>
    </location>
</feature>
<dbReference type="AlphaFoldDB" id="A0A9E7FUY0"/>
<evidence type="ECO:0000256" key="1">
    <source>
        <dbReference type="SAM" id="MobiDB-lite"/>
    </source>
</evidence>
<accession>A0A9E7FUY0</accession>
<keyword evidence="3" id="KW-1185">Reference proteome</keyword>
<dbReference type="EMBL" id="CP097507">
    <property type="protein sequence ID" value="URE01412.1"/>
    <property type="molecule type" value="Genomic_DNA"/>
</dbReference>
<dbReference type="OrthoDB" id="10374422at2759"/>